<comment type="caution">
    <text evidence="2">The sequence shown here is derived from an EMBL/GenBank/DDBJ whole genome shotgun (WGS) entry which is preliminary data.</text>
</comment>
<dbReference type="Proteomes" id="UP000652761">
    <property type="component" value="Unassembled WGS sequence"/>
</dbReference>
<dbReference type="InterPro" id="IPR006816">
    <property type="entry name" value="ELMO_dom"/>
</dbReference>
<name>A0A843XBP5_COLES</name>
<organism evidence="2 3">
    <name type="scientific">Colocasia esculenta</name>
    <name type="common">Wild taro</name>
    <name type="synonym">Arum esculentum</name>
    <dbReference type="NCBI Taxonomy" id="4460"/>
    <lineage>
        <taxon>Eukaryota</taxon>
        <taxon>Viridiplantae</taxon>
        <taxon>Streptophyta</taxon>
        <taxon>Embryophyta</taxon>
        <taxon>Tracheophyta</taxon>
        <taxon>Spermatophyta</taxon>
        <taxon>Magnoliopsida</taxon>
        <taxon>Liliopsida</taxon>
        <taxon>Araceae</taxon>
        <taxon>Aroideae</taxon>
        <taxon>Colocasieae</taxon>
        <taxon>Colocasia</taxon>
    </lineage>
</organism>
<accession>A0A843XBP5</accession>
<reference evidence="2" key="1">
    <citation type="submission" date="2017-07" db="EMBL/GenBank/DDBJ databases">
        <title>Taro Niue Genome Assembly and Annotation.</title>
        <authorList>
            <person name="Atibalentja N."/>
            <person name="Keating K."/>
            <person name="Fields C.J."/>
        </authorList>
    </citation>
    <scope>NUCLEOTIDE SEQUENCE</scope>
    <source>
        <strain evidence="2">Niue_2</strain>
        <tissue evidence="2">Leaf</tissue>
    </source>
</reference>
<evidence type="ECO:0000313" key="3">
    <source>
        <dbReference type="Proteomes" id="UP000652761"/>
    </source>
</evidence>
<evidence type="ECO:0000313" key="2">
    <source>
        <dbReference type="EMBL" id="MQM16723.1"/>
    </source>
</evidence>
<feature type="domain" description="ELMO" evidence="1">
    <location>
        <begin position="1"/>
        <end position="54"/>
    </location>
</feature>
<dbReference type="PANTHER" id="PTHR12771">
    <property type="entry name" value="ENGULFMENT AND CELL MOTILITY"/>
    <property type="match status" value="1"/>
</dbReference>
<dbReference type="EMBL" id="NMUH01007139">
    <property type="protein sequence ID" value="MQM16723.1"/>
    <property type="molecule type" value="Genomic_DNA"/>
</dbReference>
<gene>
    <name evidence="2" type="ORF">Taro_049683</name>
</gene>
<dbReference type="AlphaFoldDB" id="A0A843XBP5"/>
<dbReference type="PROSITE" id="PS51335">
    <property type="entry name" value="ELMO"/>
    <property type="match status" value="1"/>
</dbReference>
<evidence type="ECO:0000259" key="1">
    <source>
        <dbReference type="PROSITE" id="PS51335"/>
    </source>
</evidence>
<sequence>MNFIRILSEDEEAFDVLYCIAFVMMDAQWLALRASYMQFNEVLHATRTQLERELLLEDVRRIQDLPGYNLLYQQPLV</sequence>
<dbReference type="OrthoDB" id="67155at2759"/>
<protein>
    <recommendedName>
        <fullName evidence="1">ELMO domain-containing protein</fullName>
    </recommendedName>
</protein>
<dbReference type="Pfam" id="PF04727">
    <property type="entry name" value="ELMO_CED12"/>
    <property type="match status" value="1"/>
</dbReference>
<keyword evidence="3" id="KW-1185">Reference proteome</keyword>
<dbReference type="PANTHER" id="PTHR12771:SF3">
    <property type="entry name" value="ELMO_CED-12 FAMILY PROTEIN"/>
    <property type="match status" value="1"/>
</dbReference>
<proteinExistence type="predicted"/>
<dbReference type="InterPro" id="IPR050868">
    <property type="entry name" value="ELMO_domain-containing"/>
</dbReference>